<sequence length="331" mass="36620">MEPVTRAVDGFVNRILVRKYIGQSMPLFVACGLALFAFAWVRVWVVSLLDMGQFQTILEQFRDFEKFAPIGFDALFTYPGRVGMTYDEPIVMLCTVIWCIARGSDVISGEMGRGTLEMLLAQPIRRRTLVLSHATVSVVGLLLLCLLVWAGIGAGIMATSVEESVAPPSFRIPIFNIDVPLTVDQPETQTVPLRERVDPAMFAASTFHLFAFGFFLLGLATLFSSLDRYRWRTVGAIVGVYVIQLVMFGLGKAAESLQWMLSLSFFSCYKPQKMTEIVAKEGLAGPWSLIKTAPDVALPPLVYPLILIGLGTVFYAVAIAHFQRRDLPAPL</sequence>
<gene>
    <name evidence="2" type="ORF">K227x_46160</name>
</gene>
<organism evidence="2 3">
    <name type="scientific">Rubripirellula lacrimiformis</name>
    <dbReference type="NCBI Taxonomy" id="1930273"/>
    <lineage>
        <taxon>Bacteria</taxon>
        <taxon>Pseudomonadati</taxon>
        <taxon>Planctomycetota</taxon>
        <taxon>Planctomycetia</taxon>
        <taxon>Pirellulales</taxon>
        <taxon>Pirellulaceae</taxon>
        <taxon>Rubripirellula</taxon>
    </lineage>
</organism>
<dbReference type="PANTHER" id="PTHR37305:SF1">
    <property type="entry name" value="MEMBRANE PROTEIN"/>
    <property type="match status" value="1"/>
</dbReference>
<evidence type="ECO:0000313" key="2">
    <source>
        <dbReference type="EMBL" id="QDT06208.1"/>
    </source>
</evidence>
<name>A0A517NGJ8_9BACT</name>
<keyword evidence="1" id="KW-1133">Transmembrane helix</keyword>
<dbReference type="PROSITE" id="PS51257">
    <property type="entry name" value="PROKAR_LIPOPROTEIN"/>
    <property type="match status" value="1"/>
</dbReference>
<dbReference type="KEGG" id="rlc:K227x_46160"/>
<accession>A0A517NGJ8</accession>
<keyword evidence="1" id="KW-0472">Membrane</keyword>
<dbReference type="Proteomes" id="UP000318538">
    <property type="component" value="Chromosome"/>
</dbReference>
<feature type="transmembrane region" description="Helical" evidence="1">
    <location>
        <begin position="129"/>
        <end position="152"/>
    </location>
</feature>
<dbReference type="OrthoDB" id="266591at2"/>
<dbReference type="Pfam" id="PF12679">
    <property type="entry name" value="ABC2_membrane_2"/>
    <property type="match status" value="1"/>
</dbReference>
<evidence type="ECO:0000313" key="3">
    <source>
        <dbReference type="Proteomes" id="UP000318538"/>
    </source>
</evidence>
<reference evidence="2 3" key="1">
    <citation type="submission" date="2019-02" db="EMBL/GenBank/DDBJ databases">
        <title>Deep-cultivation of Planctomycetes and their phenomic and genomic characterization uncovers novel biology.</title>
        <authorList>
            <person name="Wiegand S."/>
            <person name="Jogler M."/>
            <person name="Boedeker C."/>
            <person name="Pinto D."/>
            <person name="Vollmers J."/>
            <person name="Rivas-Marin E."/>
            <person name="Kohn T."/>
            <person name="Peeters S.H."/>
            <person name="Heuer A."/>
            <person name="Rast P."/>
            <person name="Oberbeckmann S."/>
            <person name="Bunk B."/>
            <person name="Jeske O."/>
            <person name="Meyerdierks A."/>
            <person name="Storesund J.E."/>
            <person name="Kallscheuer N."/>
            <person name="Luecker S."/>
            <person name="Lage O.M."/>
            <person name="Pohl T."/>
            <person name="Merkel B.J."/>
            <person name="Hornburger P."/>
            <person name="Mueller R.-W."/>
            <person name="Bruemmer F."/>
            <person name="Labrenz M."/>
            <person name="Spormann A.M."/>
            <person name="Op den Camp H."/>
            <person name="Overmann J."/>
            <person name="Amann R."/>
            <person name="Jetten M.S.M."/>
            <person name="Mascher T."/>
            <person name="Medema M.H."/>
            <person name="Devos D.P."/>
            <person name="Kaster A.-K."/>
            <person name="Ovreas L."/>
            <person name="Rohde M."/>
            <person name="Galperin M.Y."/>
            <person name="Jogler C."/>
        </authorList>
    </citation>
    <scope>NUCLEOTIDE SEQUENCE [LARGE SCALE GENOMIC DNA]</scope>
    <source>
        <strain evidence="2 3">K22_7</strain>
    </source>
</reference>
<feature type="transmembrane region" description="Helical" evidence="1">
    <location>
        <begin position="301"/>
        <end position="322"/>
    </location>
</feature>
<feature type="transmembrane region" description="Helical" evidence="1">
    <location>
        <begin position="234"/>
        <end position="254"/>
    </location>
</feature>
<dbReference type="GO" id="GO:0140359">
    <property type="term" value="F:ABC-type transporter activity"/>
    <property type="evidence" value="ECO:0007669"/>
    <property type="project" value="InterPro"/>
</dbReference>
<evidence type="ECO:0000256" key="1">
    <source>
        <dbReference type="SAM" id="Phobius"/>
    </source>
</evidence>
<proteinExistence type="predicted"/>
<dbReference type="EMBL" id="CP036525">
    <property type="protein sequence ID" value="QDT06208.1"/>
    <property type="molecule type" value="Genomic_DNA"/>
</dbReference>
<keyword evidence="3" id="KW-1185">Reference proteome</keyword>
<keyword evidence="1" id="KW-0812">Transmembrane</keyword>
<dbReference type="PANTHER" id="PTHR37305">
    <property type="entry name" value="INTEGRAL MEMBRANE PROTEIN-RELATED"/>
    <property type="match status" value="1"/>
</dbReference>
<feature type="transmembrane region" description="Helical" evidence="1">
    <location>
        <begin position="200"/>
        <end position="222"/>
    </location>
</feature>
<dbReference type="AlphaFoldDB" id="A0A517NGJ8"/>
<dbReference type="GO" id="GO:0005886">
    <property type="term" value="C:plasma membrane"/>
    <property type="evidence" value="ECO:0007669"/>
    <property type="project" value="UniProtKB-SubCell"/>
</dbReference>
<protein>
    <submittedName>
        <fullName evidence="2">ABC-2 family transporter protein</fullName>
    </submittedName>
</protein>
<feature type="transmembrane region" description="Helical" evidence="1">
    <location>
        <begin position="20"/>
        <end position="41"/>
    </location>
</feature>